<dbReference type="HOGENOM" id="CLU_2574748_0_0_1"/>
<protein>
    <submittedName>
        <fullName evidence="1">Uncharacterized protein</fullName>
    </submittedName>
</protein>
<dbReference type="InParanoid" id="G4U082"/>
<dbReference type="Gene3D" id="3.30.160.20">
    <property type="match status" value="1"/>
</dbReference>
<gene>
    <name evidence="1" type="ORF">PIIN_10958</name>
</gene>
<reference evidence="1 2" key="1">
    <citation type="journal article" date="2011" name="PLoS Pathog.">
        <title>Endophytic Life Strategies Decoded by Genome and Transcriptome Analyses of the Mutualistic Root Symbiont Piriformospora indica.</title>
        <authorList>
            <person name="Zuccaro A."/>
            <person name="Lahrmann U."/>
            <person name="Guldener U."/>
            <person name="Langen G."/>
            <person name="Pfiffi S."/>
            <person name="Biedenkopf D."/>
            <person name="Wong P."/>
            <person name="Samans B."/>
            <person name="Grimm C."/>
            <person name="Basiewicz M."/>
            <person name="Murat C."/>
            <person name="Martin F."/>
            <person name="Kogel K.H."/>
        </authorList>
    </citation>
    <scope>NUCLEOTIDE SEQUENCE [LARGE SCALE GENOMIC DNA]</scope>
    <source>
        <strain evidence="1 2">DSM 11827</strain>
    </source>
</reference>
<sequence length="92" mass="10513">MAADNRTQLNSICQTRYGPNNFRITYDDEKKPNQPENAQRWKSKCKVIRGTVFNDEGIVTDYGTVWFPNTVESRQDAAKRMLDVISKLPSGS</sequence>
<name>G4U082_SERID</name>
<comment type="caution">
    <text evidence="1">The sequence shown here is derived from an EMBL/GenBank/DDBJ whole genome shotgun (WGS) entry which is preliminary data.</text>
</comment>
<dbReference type="EMBL" id="CAFZ01001154">
    <property type="protein sequence ID" value="CCA76975.1"/>
    <property type="molecule type" value="Genomic_DNA"/>
</dbReference>
<evidence type="ECO:0000313" key="1">
    <source>
        <dbReference type="EMBL" id="CCA76975.1"/>
    </source>
</evidence>
<organism evidence="1 2">
    <name type="scientific">Serendipita indica (strain DSM 11827)</name>
    <name type="common">Root endophyte fungus</name>
    <name type="synonym">Piriformospora indica</name>
    <dbReference type="NCBI Taxonomy" id="1109443"/>
    <lineage>
        <taxon>Eukaryota</taxon>
        <taxon>Fungi</taxon>
        <taxon>Dikarya</taxon>
        <taxon>Basidiomycota</taxon>
        <taxon>Agaricomycotina</taxon>
        <taxon>Agaricomycetes</taxon>
        <taxon>Sebacinales</taxon>
        <taxon>Serendipitaceae</taxon>
        <taxon>Serendipita</taxon>
    </lineage>
</organism>
<accession>G4U082</accession>
<dbReference type="AlphaFoldDB" id="G4U082"/>
<keyword evidence="2" id="KW-1185">Reference proteome</keyword>
<evidence type="ECO:0000313" key="2">
    <source>
        <dbReference type="Proteomes" id="UP000007148"/>
    </source>
</evidence>
<dbReference type="Proteomes" id="UP000007148">
    <property type="component" value="Unassembled WGS sequence"/>
</dbReference>
<proteinExistence type="predicted"/>